<reference evidence="1 2" key="1">
    <citation type="submission" date="2019-01" db="EMBL/GenBank/DDBJ databases">
        <title>Filimonas sp. strain TTM-71.</title>
        <authorList>
            <person name="Chen W.-M."/>
        </authorList>
    </citation>
    <scope>NUCLEOTIDE SEQUENCE [LARGE SCALE GENOMIC DNA]</scope>
    <source>
        <strain evidence="1 2">TTM-71</strain>
    </source>
</reference>
<gene>
    <name evidence="1" type="ORF">ESB13_06835</name>
</gene>
<evidence type="ECO:0000313" key="2">
    <source>
        <dbReference type="Proteomes" id="UP000290545"/>
    </source>
</evidence>
<dbReference type="EMBL" id="SDHZ01000001">
    <property type="protein sequence ID" value="RXK86516.1"/>
    <property type="molecule type" value="Genomic_DNA"/>
</dbReference>
<protein>
    <submittedName>
        <fullName evidence="1">Uncharacterized protein</fullName>
    </submittedName>
</protein>
<sequence length="68" mass="7748">MFGKLIISLFYNLELYNLVIVELVGLRFSPIEMLKELITRAVLKEKLKAVILVETVSNLDRIISVTAL</sequence>
<keyword evidence="2" id="KW-1185">Reference proteome</keyword>
<comment type="caution">
    <text evidence="1">The sequence shown here is derived from an EMBL/GenBank/DDBJ whole genome shotgun (WGS) entry which is preliminary data.</text>
</comment>
<name>A0A4V1MAN7_9BACT</name>
<evidence type="ECO:0000313" key="1">
    <source>
        <dbReference type="EMBL" id="RXK86516.1"/>
    </source>
</evidence>
<organism evidence="1 2">
    <name type="scientific">Filimonas effusa</name>
    <dbReference type="NCBI Taxonomy" id="2508721"/>
    <lineage>
        <taxon>Bacteria</taxon>
        <taxon>Pseudomonadati</taxon>
        <taxon>Bacteroidota</taxon>
        <taxon>Chitinophagia</taxon>
        <taxon>Chitinophagales</taxon>
        <taxon>Chitinophagaceae</taxon>
        <taxon>Filimonas</taxon>
    </lineage>
</organism>
<proteinExistence type="predicted"/>
<accession>A0A4V1MAN7</accession>
<dbReference type="RefSeq" id="WP_129002265.1">
    <property type="nucleotide sequence ID" value="NZ_SDHZ01000001.1"/>
</dbReference>
<dbReference type="Proteomes" id="UP000290545">
    <property type="component" value="Unassembled WGS sequence"/>
</dbReference>
<dbReference type="AlphaFoldDB" id="A0A4V1MAN7"/>